<evidence type="ECO:0000313" key="2">
    <source>
        <dbReference type="EMBL" id="BDU77281.1"/>
    </source>
</evidence>
<dbReference type="Proteomes" id="UP001228113">
    <property type="component" value="Chromosome"/>
</dbReference>
<gene>
    <name evidence="2" type="ORF">METESE_22390</name>
</gene>
<dbReference type="SUPFAM" id="SSF55469">
    <property type="entry name" value="FMN-dependent nitroreductase-like"/>
    <property type="match status" value="1"/>
</dbReference>
<dbReference type="AlphaFoldDB" id="A0AA48H4G7"/>
<dbReference type="EMBL" id="AP027081">
    <property type="protein sequence ID" value="BDU77281.1"/>
    <property type="molecule type" value="Genomic_DNA"/>
</dbReference>
<organism evidence="2 3">
    <name type="scientific">Mesoterricola sediminis</name>
    <dbReference type="NCBI Taxonomy" id="2927980"/>
    <lineage>
        <taxon>Bacteria</taxon>
        <taxon>Pseudomonadati</taxon>
        <taxon>Acidobacteriota</taxon>
        <taxon>Holophagae</taxon>
        <taxon>Holophagales</taxon>
        <taxon>Holophagaceae</taxon>
        <taxon>Mesoterricola</taxon>
    </lineage>
</organism>
<dbReference type="InterPro" id="IPR000415">
    <property type="entry name" value="Nitroreductase-like"/>
</dbReference>
<evidence type="ECO:0000259" key="1">
    <source>
        <dbReference type="Pfam" id="PF00881"/>
    </source>
</evidence>
<reference evidence="2" key="1">
    <citation type="journal article" date="2023" name="Int. J. Syst. Evol. Microbiol.">
        <title>Mesoterricola silvestris gen. nov., sp. nov., Mesoterricola sediminis sp. nov., Geothrix oryzae sp. nov., Geothrix edaphica sp. nov., Geothrix rubra sp. nov., and Geothrix limicola sp. nov., six novel members of Acidobacteriota isolated from soils.</title>
        <authorList>
            <person name="Itoh H."/>
            <person name="Sugisawa Y."/>
            <person name="Mise K."/>
            <person name="Xu Z."/>
            <person name="Kuniyasu M."/>
            <person name="Ushijima N."/>
            <person name="Kawano K."/>
            <person name="Kobayashi E."/>
            <person name="Shiratori Y."/>
            <person name="Masuda Y."/>
            <person name="Senoo K."/>
        </authorList>
    </citation>
    <scope>NUCLEOTIDE SEQUENCE</scope>
    <source>
        <strain evidence="2">W786</strain>
    </source>
</reference>
<keyword evidence="3" id="KW-1185">Reference proteome</keyword>
<accession>A0AA48H4G7</accession>
<sequence>MRPVLALLCGAALLGAQDPIQLPAPAPRGTLAEALKARATVRALAGPAPTLAETAQLLWAAQGENRPGKRTVPSAKARYPLDLYLVTAGTPGLPAGVYRYLPAGHALVRVAGGGPAEVLGGLKAMQPWIAAAPAVAVVAATPRRIDGAGQEDAVRLAAYEAGAAAQALLLQAAALELGAGTAVGVDLAAVGQALKLPEGARAVALLPIGHRAR</sequence>
<dbReference type="RefSeq" id="WP_243334509.1">
    <property type="nucleotide sequence ID" value="NZ_AP027081.1"/>
</dbReference>
<feature type="domain" description="Nitroreductase" evidence="1">
    <location>
        <begin position="36"/>
        <end position="210"/>
    </location>
</feature>
<dbReference type="InterPro" id="IPR029479">
    <property type="entry name" value="Nitroreductase"/>
</dbReference>
<dbReference type="PANTHER" id="PTHR43745">
    <property type="entry name" value="NITROREDUCTASE MJ1384-RELATED"/>
    <property type="match status" value="1"/>
</dbReference>
<dbReference type="KEGG" id="msea:METESE_22390"/>
<dbReference type="Gene3D" id="3.40.109.10">
    <property type="entry name" value="NADH Oxidase"/>
    <property type="match status" value="1"/>
</dbReference>
<evidence type="ECO:0000313" key="3">
    <source>
        <dbReference type="Proteomes" id="UP001228113"/>
    </source>
</evidence>
<name>A0AA48H4G7_9BACT</name>
<dbReference type="PANTHER" id="PTHR43745:SF2">
    <property type="entry name" value="NITROREDUCTASE MJ1384-RELATED"/>
    <property type="match status" value="1"/>
</dbReference>
<proteinExistence type="predicted"/>
<dbReference type="Pfam" id="PF00881">
    <property type="entry name" value="Nitroreductase"/>
    <property type="match status" value="1"/>
</dbReference>
<protein>
    <recommendedName>
        <fullName evidence="1">Nitroreductase domain-containing protein</fullName>
    </recommendedName>
</protein>
<dbReference type="GO" id="GO:0016491">
    <property type="term" value="F:oxidoreductase activity"/>
    <property type="evidence" value="ECO:0007669"/>
    <property type="project" value="InterPro"/>
</dbReference>
<dbReference type="InterPro" id="IPR052544">
    <property type="entry name" value="Bacteriocin_Proc_Enz"/>
</dbReference>